<dbReference type="EMBL" id="PFGC01000048">
    <property type="protein sequence ID" value="PIW36563.1"/>
    <property type="molecule type" value="Genomic_DNA"/>
</dbReference>
<dbReference type="Pfam" id="PF13462">
    <property type="entry name" value="Thioredoxin_4"/>
    <property type="match status" value="1"/>
</dbReference>
<dbReference type="Proteomes" id="UP000230292">
    <property type="component" value="Unassembled WGS sequence"/>
</dbReference>
<feature type="domain" description="Thioredoxin-like fold" evidence="2">
    <location>
        <begin position="77"/>
        <end position="212"/>
    </location>
</feature>
<reference evidence="3 4" key="1">
    <citation type="submission" date="2017-09" db="EMBL/GenBank/DDBJ databases">
        <title>Depth-based differentiation of microbial function through sediment-hosted aquifers and enrichment of novel symbionts in the deep terrestrial subsurface.</title>
        <authorList>
            <person name="Probst A.J."/>
            <person name="Ladd B."/>
            <person name="Jarett J.K."/>
            <person name="Geller-Mcgrath D.E."/>
            <person name="Sieber C.M."/>
            <person name="Emerson J.B."/>
            <person name="Anantharaman K."/>
            <person name="Thomas B.C."/>
            <person name="Malmstrom R."/>
            <person name="Stieglmeier M."/>
            <person name="Klingl A."/>
            <person name="Woyke T."/>
            <person name="Ryan C.M."/>
            <person name="Banfield J.F."/>
        </authorList>
    </citation>
    <scope>NUCLEOTIDE SEQUENCE [LARGE SCALE GENOMIC DNA]</scope>
    <source>
        <strain evidence="3">CG15_BIG_FIL_POST_REV_8_21_14_020_45_12</strain>
    </source>
</reference>
<organism evidence="3 4">
    <name type="scientific">Candidatus Kerfeldbacteria bacterium CG15_BIG_FIL_POST_REV_8_21_14_020_45_12</name>
    <dbReference type="NCBI Taxonomy" id="2014247"/>
    <lineage>
        <taxon>Bacteria</taxon>
        <taxon>Candidatus Kerfeldiibacteriota</taxon>
    </lineage>
</organism>
<dbReference type="SUPFAM" id="SSF52833">
    <property type="entry name" value="Thioredoxin-like"/>
    <property type="match status" value="1"/>
</dbReference>
<feature type="transmembrane region" description="Helical" evidence="1">
    <location>
        <begin position="12"/>
        <end position="32"/>
    </location>
</feature>
<keyword evidence="1" id="KW-0812">Transmembrane</keyword>
<sequence length="238" mass="25992">MTKLDARRIQRSIKIAAFLLTLATGLGIYLLIFNTSIFSGDKSENLSTDPLGGPIEVQPTTKISPDSNRYLTGEGDYTFIEYIDLACNVCALQHNTIKTLRDQFAGKISFGIKHFPINVHPTSRQRAIAAECAGRQDKFLEFVDAAFALPDLTQDPTDELSTIAISLQLNSDDFNSCLVDSTVVDQITTDASEAMATAAKGVPHSILIDNSNGDLVATFEGRLTDVQFTTQLERLISQ</sequence>
<evidence type="ECO:0000313" key="4">
    <source>
        <dbReference type="Proteomes" id="UP000230292"/>
    </source>
</evidence>
<keyword evidence="1" id="KW-0472">Membrane</keyword>
<evidence type="ECO:0000256" key="1">
    <source>
        <dbReference type="SAM" id="Phobius"/>
    </source>
</evidence>
<dbReference type="AlphaFoldDB" id="A0A2M7H2W7"/>
<evidence type="ECO:0000259" key="2">
    <source>
        <dbReference type="Pfam" id="PF13462"/>
    </source>
</evidence>
<name>A0A2M7H2W7_9BACT</name>
<comment type="caution">
    <text evidence="3">The sequence shown here is derived from an EMBL/GenBank/DDBJ whole genome shotgun (WGS) entry which is preliminary data.</text>
</comment>
<dbReference type="InterPro" id="IPR036249">
    <property type="entry name" value="Thioredoxin-like_sf"/>
</dbReference>
<keyword evidence="1" id="KW-1133">Transmembrane helix</keyword>
<protein>
    <recommendedName>
        <fullName evidence="2">Thioredoxin-like fold domain-containing protein</fullName>
    </recommendedName>
</protein>
<gene>
    <name evidence="3" type="ORF">COW24_04670</name>
</gene>
<dbReference type="Gene3D" id="3.40.30.10">
    <property type="entry name" value="Glutaredoxin"/>
    <property type="match status" value="1"/>
</dbReference>
<proteinExistence type="predicted"/>
<accession>A0A2M7H2W7</accession>
<evidence type="ECO:0000313" key="3">
    <source>
        <dbReference type="EMBL" id="PIW36563.1"/>
    </source>
</evidence>
<dbReference type="InterPro" id="IPR012336">
    <property type="entry name" value="Thioredoxin-like_fold"/>
</dbReference>